<feature type="compositionally biased region" description="Polar residues" evidence="1">
    <location>
        <begin position="93"/>
        <end position="102"/>
    </location>
</feature>
<feature type="region of interest" description="Disordered" evidence="1">
    <location>
        <begin position="56"/>
        <end position="107"/>
    </location>
</feature>
<gene>
    <name evidence="3" type="ORF">LSCM1_05074</name>
</gene>
<dbReference type="EMBL" id="JAFEUZ010000024">
    <property type="protein sequence ID" value="KAG5477776.1"/>
    <property type="molecule type" value="Genomic_DNA"/>
</dbReference>
<dbReference type="Gene3D" id="3.30.70.330">
    <property type="match status" value="1"/>
</dbReference>
<dbReference type="Proteomes" id="UP000673552">
    <property type="component" value="Unassembled WGS sequence"/>
</dbReference>
<dbReference type="CDD" id="cd00590">
    <property type="entry name" value="RRM_SF"/>
    <property type="match status" value="1"/>
</dbReference>
<feature type="domain" description="RRM" evidence="2">
    <location>
        <begin position="314"/>
        <end position="387"/>
    </location>
</feature>
<organism evidence="3 4">
    <name type="scientific">Leishmania martiniquensis</name>
    <dbReference type="NCBI Taxonomy" id="1580590"/>
    <lineage>
        <taxon>Eukaryota</taxon>
        <taxon>Discoba</taxon>
        <taxon>Euglenozoa</taxon>
        <taxon>Kinetoplastea</taxon>
        <taxon>Metakinetoplastina</taxon>
        <taxon>Trypanosomatida</taxon>
        <taxon>Trypanosomatidae</taxon>
        <taxon>Leishmaniinae</taxon>
        <taxon>Leishmania</taxon>
    </lineage>
</organism>
<reference evidence="4" key="2">
    <citation type="journal article" date="2021" name="Sci. Data">
        <title>Chromosome-scale genome sequencing, assembly and annotation of six genomes from subfamily Leishmaniinae.</title>
        <authorList>
            <person name="Almutairi H."/>
            <person name="Urbaniak M.D."/>
            <person name="Bates M.D."/>
            <person name="Jariyapan N."/>
            <person name="Kwakye-Nuako G."/>
            <person name="Thomaz Soccol V."/>
            <person name="Al-Salem W.S."/>
            <person name="Dillon R.J."/>
            <person name="Bates P.A."/>
            <person name="Gatherer D."/>
        </authorList>
    </citation>
    <scope>NUCLEOTIDE SEQUENCE [LARGE SCALE GENOMIC DNA]</scope>
</reference>
<sequence>MPIHPEYIPLPKSKEMFAIASWRDSPGLNAASGAHPGASASPHVATVDLLRNGKAPAGASATATSTTASTGGSLFPPTAPTAENSKDAAKTKATLSGGVSTSGKKKRKSALRAATGAANAAGFATHPGDVDDFFVHIFLPSCGAAQTLEFDLQAQATPLKTIEVGMPNVLFPRKLAGGDGGDASSPTNAALHPATASATAVPSPLHTPAANPANSEVGLPPMSLPPADLPTQAPKEGASGAAPSVPAAAAAHANGNGTASAAGTSAGHPGGVYQVSLLFAEMAEAEKIVTFVQRRWPTASVTLASRSRSLLNSTLVLKGMPNQVKTETVLAEMEKLPHAPSYVRLLRSERGVFKGVVFVKYANCEVAEECKLRLEKFVLGSRPLKVEFKKKSMASASVMGAITESKRSLQELVRELRVSTEHEGFHLCRTDVAKEELKVLKQLCQSYGLLFDMNDQQVTVRRVLGTNGTSSEKPSPALRPQSAALAWAPATPAPLRPMDFKGISHWKDIRSQASTLGIMRPLGPEDGKPAFAAGRGRPL</sequence>
<dbReference type="PANTHER" id="PTHR48125:SF10">
    <property type="entry name" value="OS12G0136300 PROTEIN"/>
    <property type="match status" value="1"/>
</dbReference>
<dbReference type="SMART" id="SM00360">
    <property type="entry name" value="RRM"/>
    <property type="match status" value="1"/>
</dbReference>
<dbReference type="GeneID" id="92515063"/>
<protein>
    <recommendedName>
        <fullName evidence="2">RRM domain-containing protein</fullName>
    </recommendedName>
</protein>
<feature type="region of interest" description="Disordered" evidence="1">
    <location>
        <begin position="177"/>
        <end position="249"/>
    </location>
</feature>
<evidence type="ECO:0000259" key="2">
    <source>
        <dbReference type="SMART" id="SM00360"/>
    </source>
</evidence>
<dbReference type="InterPro" id="IPR000504">
    <property type="entry name" value="RRM_dom"/>
</dbReference>
<dbReference type="OrthoDB" id="251492at2759"/>
<name>A0A836HH46_9TRYP</name>
<evidence type="ECO:0000313" key="4">
    <source>
        <dbReference type="Proteomes" id="UP000673552"/>
    </source>
</evidence>
<dbReference type="GO" id="GO:0003723">
    <property type="term" value="F:RNA binding"/>
    <property type="evidence" value="ECO:0007669"/>
    <property type="project" value="InterPro"/>
</dbReference>
<dbReference type="KEGG" id="lmat:92515063"/>
<dbReference type="InterPro" id="IPR012677">
    <property type="entry name" value="Nucleotide-bd_a/b_plait_sf"/>
</dbReference>
<feature type="compositionally biased region" description="Low complexity" evidence="1">
    <location>
        <begin position="187"/>
        <end position="204"/>
    </location>
</feature>
<feature type="compositionally biased region" description="Low complexity" evidence="1">
    <location>
        <begin position="237"/>
        <end position="249"/>
    </location>
</feature>
<comment type="caution">
    <text evidence="3">The sequence shown here is derived from an EMBL/GenBank/DDBJ whole genome shotgun (WGS) entry which is preliminary data.</text>
</comment>
<dbReference type="InterPro" id="IPR035979">
    <property type="entry name" value="RBD_domain_sf"/>
</dbReference>
<dbReference type="PANTHER" id="PTHR48125">
    <property type="entry name" value="LP07818P1"/>
    <property type="match status" value="1"/>
</dbReference>
<proteinExistence type="predicted"/>
<dbReference type="SUPFAM" id="SSF54928">
    <property type="entry name" value="RNA-binding domain, RBD"/>
    <property type="match status" value="1"/>
</dbReference>
<feature type="region of interest" description="Disordered" evidence="1">
    <location>
        <begin position="518"/>
        <end position="539"/>
    </location>
</feature>
<reference evidence="4" key="1">
    <citation type="journal article" date="2021" name="Microbiol. Resour. Announc.">
        <title>LGAAP: Leishmaniinae Genome Assembly and Annotation Pipeline.</title>
        <authorList>
            <person name="Almutairi H."/>
            <person name="Urbaniak M.D."/>
            <person name="Bates M.D."/>
            <person name="Jariyapan N."/>
            <person name="Kwakye-Nuako G."/>
            <person name="Thomaz-Soccol V."/>
            <person name="Al-Salem W.S."/>
            <person name="Dillon R.J."/>
            <person name="Bates P.A."/>
            <person name="Gatherer D."/>
        </authorList>
    </citation>
    <scope>NUCLEOTIDE SEQUENCE [LARGE SCALE GENOMIC DNA]</scope>
</reference>
<feature type="compositionally biased region" description="Low complexity" evidence="1">
    <location>
        <begin position="57"/>
        <end position="73"/>
    </location>
</feature>
<accession>A0A836HH46</accession>
<dbReference type="RefSeq" id="XP_067178414.1">
    <property type="nucleotide sequence ID" value="XM_067322551.1"/>
</dbReference>
<evidence type="ECO:0000256" key="1">
    <source>
        <dbReference type="SAM" id="MobiDB-lite"/>
    </source>
</evidence>
<keyword evidence="4" id="KW-1185">Reference proteome</keyword>
<evidence type="ECO:0000313" key="3">
    <source>
        <dbReference type="EMBL" id="KAG5477776.1"/>
    </source>
</evidence>
<dbReference type="AlphaFoldDB" id="A0A836HH46"/>